<feature type="transmembrane region" description="Helical" evidence="15">
    <location>
        <begin position="109"/>
        <end position="129"/>
    </location>
</feature>
<dbReference type="InterPro" id="IPR045187">
    <property type="entry name" value="CcO_II"/>
</dbReference>
<dbReference type="GO" id="GO:0009486">
    <property type="term" value="F:cytochrome bo3 ubiquinol oxidase activity"/>
    <property type="evidence" value="ECO:0007669"/>
    <property type="project" value="InterPro"/>
</dbReference>
<evidence type="ECO:0000313" key="18">
    <source>
        <dbReference type="EMBL" id="GEN61959.1"/>
    </source>
</evidence>
<gene>
    <name evidence="18" type="primary">cyoA-2</name>
    <name evidence="18" type="ORF">AOE01nite_01830</name>
</gene>
<keyword evidence="12" id="KW-0564">Palmitate</keyword>
<keyword evidence="6 15" id="KW-0812">Transmembrane</keyword>
<evidence type="ECO:0000256" key="3">
    <source>
        <dbReference type="ARBA" id="ARBA00022448"/>
    </source>
</evidence>
<feature type="domain" description="Cytochrome oxidase subunit II copper A binding" evidence="16">
    <location>
        <begin position="147"/>
        <end position="259"/>
    </location>
</feature>
<keyword evidence="10 14" id="KW-0560">Oxidoreductase</keyword>
<dbReference type="PROSITE" id="PS50857">
    <property type="entry name" value="COX2_CUA"/>
    <property type="match status" value="1"/>
</dbReference>
<dbReference type="PANTHER" id="PTHR22888">
    <property type="entry name" value="CYTOCHROME C OXIDASE, SUBUNIT II"/>
    <property type="match status" value="1"/>
</dbReference>
<dbReference type="CDD" id="cd04212">
    <property type="entry name" value="CuRO_UO_II"/>
    <property type="match status" value="1"/>
</dbReference>
<dbReference type="GO" id="GO:0005507">
    <property type="term" value="F:copper ion binding"/>
    <property type="evidence" value="ECO:0007669"/>
    <property type="project" value="InterPro"/>
</dbReference>
<dbReference type="GO" id="GO:0042773">
    <property type="term" value="P:ATP synthesis coupled electron transport"/>
    <property type="evidence" value="ECO:0007669"/>
    <property type="project" value="TreeGrafter"/>
</dbReference>
<dbReference type="Pfam" id="PF06481">
    <property type="entry name" value="COX_ARM"/>
    <property type="match status" value="1"/>
</dbReference>
<keyword evidence="13" id="KW-0449">Lipoprotein</keyword>
<dbReference type="AlphaFoldDB" id="A0A511XG96"/>
<dbReference type="PIRSF" id="PIRSF000292">
    <property type="entry name" value="Ubi_od_II"/>
    <property type="match status" value="1"/>
</dbReference>
<comment type="similarity">
    <text evidence="2 14">Belongs to the cytochrome c oxidase subunit 2 family.</text>
</comment>
<dbReference type="SUPFAM" id="SSF81464">
    <property type="entry name" value="Cytochrome c oxidase subunit II-like, transmembrane region"/>
    <property type="match status" value="1"/>
</dbReference>
<dbReference type="InterPro" id="IPR002429">
    <property type="entry name" value="CcO_II-like_C"/>
</dbReference>
<dbReference type="GO" id="GO:0004129">
    <property type="term" value="F:cytochrome-c oxidase activity"/>
    <property type="evidence" value="ECO:0007669"/>
    <property type="project" value="UniProtKB-UniRule"/>
</dbReference>
<dbReference type="PANTHER" id="PTHR22888:SF18">
    <property type="entry name" value="CYTOCHROME BO(3) UBIQUINOL OXIDASE SUBUNIT 2"/>
    <property type="match status" value="1"/>
</dbReference>
<name>A0A511XG96_9PROT</name>
<dbReference type="InterPro" id="IPR006333">
    <property type="entry name" value="Cyt_o_ubiquinol_oxidase_su2"/>
</dbReference>
<accession>A0A511XG96</accession>
<evidence type="ECO:0000259" key="16">
    <source>
        <dbReference type="PROSITE" id="PS50857"/>
    </source>
</evidence>
<keyword evidence="4 14" id="KW-1003">Cell membrane</keyword>
<dbReference type="Pfam" id="PF00116">
    <property type="entry name" value="COX2"/>
    <property type="match status" value="1"/>
</dbReference>
<keyword evidence="11 14" id="KW-0472">Membrane</keyword>
<dbReference type="Gene3D" id="1.10.287.90">
    <property type="match status" value="1"/>
</dbReference>
<dbReference type="InterPro" id="IPR036257">
    <property type="entry name" value="Cyt_c_oxidase_su2_TM_sf"/>
</dbReference>
<evidence type="ECO:0000256" key="9">
    <source>
        <dbReference type="ARBA" id="ARBA00022989"/>
    </source>
</evidence>
<reference evidence="18 19" key="1">
    <citation type="submission" date="2019-07" db="EMBL/GenBank/DDBJ databases">
        <title>Whole genome shotgun sequence of Acetobacter oeni NBRC 105207.</title>
        <authorList>
            <person name="Hosoyama A."/>
            <person name="Uohara A."/>
            <person name="Ohji S."/>
            <person name="Ichikawa N."/>
        </authorList>
    </citation>
    <scope>NUCLEOTIDE SEQUENCE [LARGE SCALE GENOMIC DNA]</scope>
    <source>
        <strain evidence="18 19">NBRC 105207</strain>
    </source>
</reference>
<dbReference type="NCBIfam" id="TIGR01433">
    <property type="entry name" value="CyoA"/>
    <property type="match status" value="1"/>
</dbReference>
<sequence>MCCESGACFSEAFEYVRTEGRTMRTKYLKGAARLAGLASVLPLAGCELDTLQPSGPVGDQIKHLIVVSTIAMLIVVVPTIILVCYFAWKYRASNTEAEYLPKWSHSNKIEVAIWGIPTVIIAFLAVITYQTCHSLDPYRPLDEEAQTKPLNVEVVALDWKWLFIYPDEGIATVNQLAIPVNQPVHFVITSDSVMNSFFIPRLGSMIYAMAGMQTQLHLMASEPGDYLGESSNYSGRGFSDMRFRTLAMPQDQYNAWVEKVRSSSDQLDGQTYARLAAPSEAEPVKYFSHVEGNLFDTIVAKYNNGMVMDKSTGKMIHVQSAMSDMNMKE</sequence>
<evidence type="ECO:0000256" key="8">
    <source>
        <dbReference type="ARBA" id="ARBA00022982"/>
    </source>
</evidence>
<dbReference type="InterPro" id="IPR034227">
    <property type="entry name" value="CuRO_UO_II"/>
</dbReference>
<dbReference type="PROSITE" id="PS50999">
    <property type="entry name" value="COX2_TM"/>
    <property type="match status" value="1"/>
</dbReference>
<dbReference type="Gene3D" id="2.60.40.420">
    <property type="entry name" value="Cupredoxins - blue copper proteins"/>
    <property type="match status" value="1"/>
</dbReference>
<keyword evidence="8 14" id="KW-0249">Electron transport</keyword>
<evidence type="ECO:0000256" key="10">
    <source>
        <dbReference type="ARBA" id="ARBA00023002"/>
    </source>
</evidence>
<evidence type="ECO:0000256" key="2">
    <source>
        <dbReference type="ARBA" id="ARBA00007866"/>
    </source>
</evidence>
<dbReference type="InterPro" id="IPR011759">
    <property type="entry name" value="Cyt_c_oxidase_su2_TM_dom"/>
</dbReference>
<comment type="subcellular location">
    <subcellularLocation>
        <location evidence="1">Cell membrane</location>
        <topology evidence="1">Multi-pass membrane protein</topology>
    </subcellularLocation>
</comment>
<evidence type="ECO:0000256" key="13">
    <source>
        <dbReference type="ARBA" id="ARBA00023288"/>
    </source>
</evidence>
<proteinExistence type="inferred from homology"/>
<evidence type="ECO:0000256" key="1">
    <source>
        <dbReference type="ARBA" id="ARBA00004651"/>
    </source>
</evidence>
<keyword evidence="3 14" id="KW-0813">Transport</keyword>
<dbReference type="Proteomes" id="UP000321746">
    <property type="component" value="Unassembled WGS sequence"/>
</dbReference>
<evidence type="ECO:0000256" key="6">
    <source>
        <dbReference type="ARBA" id="ARBA00022692"/>
    </source>
</evidence>
<organism evidence="18 19">
    <name type="scientific">Acetobacter oeni</name>
    <dbReference type="NCBI Taxonomy" id="304077"/>
    <lineage>
        <taxon>Bacteria</taxon>
        <taxon>Pseudomonadati</taxon>
        <taxon>Pseudomonadota</taxon>
        <taxon>Alphaproteobacteria</taxon>
        <taxon>Acetobacterales</taxon>
        <taxon>Acetobacteraceae</taxon>
        <taxon>Acetobacter</taxon>
    </lineage>
</organism>
<evidence type="ECO:0000256" key="4">
    <source>
        <dbReference type="ARBA" id="ARBA00022475"/>
    </source>
</evidence>
<evidence type="ECO:0000313" key="19">
    <source>
        <dbReference type="Proteomes" id="UP000321746"/>
    </source>
</evidence>
<evidence type="ECO:0000256" key="11">
    <source>
        <dbReference type="ARBA" id="ARBA00023136"/>
    </source>
</evidence>
<dbReference type="InterPro" id="IPR008972">
    <property type="entry name" value="Cupredoxin"/>
</dbReference>
<keyword evidence="9 15" id="KW-1133">Transmembrane helix</keyword>
<evidence type="ECO:0000256" key="14">
    <source>
        <dbReference type="PIRNR" id="PIRNR000292"/>
    </source>
</evidence>
<keyword evidence="5 14" id="KW-0679">Respiratory chain</keyword>
<evidence type="ECO:0000256" key="12">
    <source>
        <dbReference type="ARBA" id="ARBA00023139"/>
    </source>
</evidence>
<dbReference type="SUPFAM" id="SSF49503">
    <property type="entry name" value="Cupredoxins"/>
    <property type="match status" value="1"/>
</dbReference>
<dbReference type="GO" id="GO:0005886">
    <property type="term" value="C:plasma membrane"/>
    <property type="evidence" value="ECO:0007669"/>
    <property type="project" value="UniProtKB-SubCell"/>
</dbReference>
<comment type="caution">
    <text evidence="18">The sequence shown here is derived from an EMBL/GenBank/DDBJ whole genome shotgun (WGS) entry which is preliminary data.</text>
</comment>
<dbReference type="GO" id="GO:0016682">
    <property type="term" value="F:oxidoreductase activity, acting on diphenols and related substances as donors, oxygen as acceptor"/>
    <property type="evidence" value="ECO:0007669"/>
    <property type="project" value="InterPro"/>
</dbReference>
<feature type="domain" description="Cytochrome oxidase subunit II transmembrane region profile" evidence="17">
    <location>
        <begin position="42"/>
        <end position="139"/>
    </location>
</feature>
<evidence type="ECO:0000259" key="17">
    <source>
        <dbReference type="PROSITE" id="PS50999"/>
    </source>
</evidence>
<evidence type="ECO:0000256" key="7">
    <source>
        <dbReference type="ARBA" id="ARBA00022729"/>
    </source>
</evidence>
<keyword evidence="19" id="KW-1185">Reference proteome</keyword>
<dbReference type="EMBL" id="BJYG01000001">
    <property type="protein sequence ID" value="GEN61959.1"/>
    <property type="molecule type" value="Genomic_DNA"/>
</dbReference>
<protein>
    <recommendedName>
        <fullName evidence="14">Ubiquinol oxidase subunit 2</fullName>
    </recommendedName>
</protein>
<dbReference type="InterPro" id="IPR010514">
    <property type="entry name" value="COX_ARM"/>
</dbReference>
<keyword evidence="7" id="KW-0732">Signal</keyword>
<evidence type="ECO:0000256" key="5">
    <source>
        <dbReference type="ARBA" id="ARBA00022660"/>
    </source>
</evidence>
<evidence type="ECO:0000256" key="15">
    <source>
        <dbReference type="SAM" id="Phobius"/>
    </source>
</evidence>
<feature type="transmembrane region" description="Helical" evidence="15">
    <location>
        <begin position="64"/>
        <end position="88"/>
    </location>
</feature>